<evidence type="ECO:0000313" key="2">
    <source>
        <dbReference type="EMBL" id="CAD8088235.1"/>
    </source>
</evidence>
<organism evidence="2 3">
    <name type="scientific">Paramecium primaurelia</name>
    <dbReference type="NCBI Taxonomy" id="5886"/>
    <lineage>
        <taxon>Eukaryota</taxon>
        <taxon>Sar</taxon>
        <taxon>Alveolata</taxon>
        <taxon>Ciliophora</taxon>
        <taxon>Intramacronucleata</taxon>
        <taxon>Oligohymenophorea</taxon>
        <taxon>Peniculida</taxon>
        <taxon>Parameciidae</taxon>
        <taxon>Paramecium</taxon>
    </lineage>
</organism>
<dbReference type="AlphaFoldDB" id="A0A8S1NGW3"/>
<reference evidence="2" key="1">
    <citation type="submission" date="2021-01" db="EMBL/GenBank/DDBJ databases">
        <authorList>
            <consortium name="Genoscope - CEA"/>
            <person name="William W."/>
        </authorList>
    </citation>
    <scope>NUCLEOTIDE SEQUENCE</scope>
</reference>
<keyword evidence="1" id="KW-0472">Membrane</keyword>
<accession>A0A8S1NGW3</accession>
<name>A0A8S1NGW3_PARPR</name>
<comment type="caution">
    <text evidence="2">The sequence shown here is derived from an EMBL/GenBank/DDBJ whole genome shotgun (WGS) entry which is preliminary data.</text>
</comment>
<protein>
    <recommendedName>
        <fullName evidence="4">Transmembrane protein</fullName>
    </recommendedName>
</protein>
<dbReference type="EMBL" id="CAJJDM010000083">
    <property type="protein sequence ID" value="CAD8088235.1"/>
    <property type="molecule type" value="Genomic_DNA"/>
</dbReference>
<proteinExistence type="predicted"/>
<dbReference type="Proteomes" id="UP000688137">
    <property type="component" value="Unassembled WGS sequence"/>
</dbReference>
<keyword evidence="1" id="KW-1133">Transmembrane helix</keyword>
<keyword evidence="3" id="KW-1185">Reference proteome</keyword>
<feature type="transmembrane region" description="Helical" evidence="1">
    <location>
        <begin position="116"/>
        <end position="141"/>
    </location>
</feature>
<gene>
    <name evidence="2" type="ORF">PPRIM_AZ9-3.1.T0800154</name>
</gene>
<evidence type="ECO:0000313" key="3">
    <source>
        <dbReference type="Proteomes" id="UP000688137"/>
    </source>
</evidence>
<sequence>MIIVLMIMQNISFSDCRIQHPKKHIGIVQKPISILQLIEEPLIGQEKISSFQIERLEFDSNLVLQQELIEEDISEFPKQNYTIPKFDKSSEEKQSAYKQEFQNVKQILIKLHYKEVLLCLFIVSVFSSFIWCIIKLCILFRPQKHSDNNEEEQKLLGVDYSILNSKTISDDEQFNQSTQIKYKITDMTPQIRNPYDESFVKASMKATTRGSACDQSLLEIDELLQEMLK</sequence>
<evidence type="ECO:0008006" key="4">
    <source>
        <dbReference type="Google" id="ProtNLM"/>
    </source>
</evidence>
<evidence type="ECO:0000256" key="1">
    <source>
        <dbReference type="SAM" id="Phobius"/>
    </source>
</evidence>
<keyword evidence="1" id="KW-0812">Transmembrane</keyword>